<dbReference type="AlphaFoldDB" id="A0A1Q5TKU6"/>
<name>A0A1Q5TKU6_9GAMM</name>
<sequence>MSTTLNFITMLNVDAFGAIHGVLFFHHTTTV</sequence>
<keyword evidence="2" id="KW-1185">Reference proteome</keyword>
<dbReference type="EMBL" id="MKGR01000048">
    <property type="protein sequence ID" value="OKP00845.1"/>
    <property type="molecule type" value="Genomic_DNA"/>
</dbReference>
<comment type="caution">
    <text evidence="1">The sequence shown here is derived from an EMBL/GenBank/DDBJ whole genome shotgun (WGS) entry which is preliminary data.</text>
</comment>
<accession>A0A1Q5TKU6</accession>
<evidence type="ECO:0000313" key="1">
    <source>
        <dbReference type="EMBL" id="OKP00845.1"/>
    </source>
</evidence>
<proteinExistence type="predicted"/>
<dbReference type="Proteomes" id="UP000186277">
    <property type="component" value="Unassembled WGS sequence"/>
</dbReference>
<organism evidence="1 2">
    <name type="scientific">Xenorhabdus thuongxuanensis</name>
    <dbReference type="NCBI Taxonomy" id="1873484"/>
    <lineage>
        <taxon>Bacteria</taxon>
        <taxon>Pseudomonadati</taxon>
        <taxon>Pseudomonadota</taxon>
        <taxon>Gammaproteobacteria</taxon>
        <taxon>Enterobacterales</taxon>
        <taxon>Morganellaceae</taxon>
        <taxon>Xenorhabdus</taxon>
    </lineage>
</organism>
<evidence type="ECO:0000313" key="2">
    <source>
        <dbReference type="Proteomes" id="UP000186277"/>
    </source>
</evidence>
<reference evidence="1 2" key="1">
    <citation type="submission" date="2016-09" db="EMBL/GenBank/DDBJ databases">
        <title>Xenorhabdus thuongxuanensis sp. nov. and Xenorhabdus eapokensis sp. nov., isolated from Steinernema species.</title>
        <authorList>
            <person name="Kaempfer P."/>
            <person name="Tobias N.J."/>
            <person name="Phan Ke L."/>
            <person name="Bode H.B."/>
            <person name="Glaeser S.P."/>
        </authorList>
    </citation>
    <scope>NUCLEOTIDE SEQUENCE [LARGE SCALE GENOMIC DNA]</scope>
    <source>
        <strain evidence="1 2">30TX1</strain>
    </source>
</reference>
<protein>
    <submittedName>
        <fullName evidence="1">Uncharacterized protein</fullName>
    </submittedName>
</protein>
<gene>
    <name evidence="1" type="ORF">Xentx_03498</name>
</gene>